<dbReference type="AlphaFoldDB" id="A0A8H3F2R2"/>
<feature type="transmembrane region" description="Helical" evidence="2">
    <location>
        <begin position="5"/>
        <end position="22"/>
    </location>
</feature>
<accession>A0A8H3F2R2</accession>
<organism evidence="3 4">
    <name type="scientific">Alectoria fallacina</name>
    <dbReference type="NCBI Taxonomy" id="1903189"/>
    <lineage>
        <taxon>Eukaryota</taxon>
        <taxon>Fungi</taxon>
        <taxon>Dikarya</taxon>
        <taxon>Ascomycota</taxon>
        <taxon>Pezizomycotina</taxon>
        <taxon>Lecanoromycetes</taxon>
        <taxon>OSLEUM clade</taxon>
        <taxon>Lecanoromycetidae</taxon>
        <taxon>Lecanorales</taxon>
        <taxon>Lecanorineae</taxon>
        <taxon>Parmeliaceae</taxon>
        <taxon>Alectoria</taxon>
    </lineage>
</organism>
<protein>
    <submittedName>
        <fullName evidence="3">Uncharacterized protein</fullName>
    </submittedName>
</protein>
<dbReference type="OrthoDB" id="2141050at2759"/>
<comment type="caution">
    <text evidence="3">The sequence shown here is derived from an EMBL/GenBank/DDBJ whole genome shotgun (WGS) entry which is preliminary data.</text>
</comment>
<keyword evidence="2" id="KW-1133">Transmembrane helix</keyword>
<sequence length="108" mass="12228">MVHKILFWSGFGVAVRFWQLGIEMRPFFNKESLWAWPLFAAAGGSFGYWLTGVQSRQNEILAERRNNLLDKRRRRAEREGVSEETRIANEGVHEKSVGTGGSGGADMI</sequence>
<proteinExistence type="predicted"/>
<evidence type="ECO:0000313" key="3">
    <source>
        <dbReference type="EMBL" id="CAF9915974.1"/>
    </source>
</evidence>
<evidence type="ECO:0000256" key="1">
    <source>
        <dbReference type="SAM" id="MobiDB-lite"/>
    </source>
</evidence>
<keyword evidence="2" id="KW-0812">Transmembrane</keyword>
<evidence type="ECO:0000256" key="2">
    <source>
        <dbReference type="SAM" id="Phobius"/>
    </source>
</evidence>
<feature type="compositionally biased region" description="Gly residues" evidence="1">
    <location>
        <begin position="98"/>
        <end position="108"/>
    </location>
</feature>
<dbReference type="PANTHER" id="PTHR39218">
    <property type="entry name" value="OXIDOREDUCTASE 14 KDA SUBUNIT, PUTATIVE (AFU_ORTHOLOGUE AFUA_1G12110)-RELATED"/>
    <property type="match status" value="1"/>
</dbReference>
<reference evidence="3" key="1">
    <citation type="submission" date="2021-03" db="EMBL/GenBank/DDBJ databases">
        <authorList>
            <person name="Tagirdzhanova G."/>
        </authorList>
    </citation>
    <scope>NUCLEOTIDE SEQUENCE</scope>
</reference>
<keyword evidence="4" id="KW-1185">Reference proteome</keyword>
<dbReference type="EMBL" id="CAJPDR010000086">
    <property type="protein sequence ID" value="CAF9915974.1"/>
    <property type="molecule type" value="Genomic_DNA"/>
</dbReference>
<evidence type="ECO:0000313" key="4">
    <source>
        <dbReference type="Proteomes" id="UP000664203"/>
    </source>
</evidence>
<feature type="transmembrane region" description="Helical" evidence="2">
    <location>
        <begin position="34"/>
        <end position="51"/>
    </location>
</feature>
<name>A0A8H3F2R2_9LECA</name>
<dbReference type="Proteomes" id="UP000664203">
    <property type="component" value="Unassembled WGS sequence"/>
</dbReference>
<feature type="compositionally biased region" description="Basic and acidic residues" evidence="1">
    <location>
        <begin position="73"/>
        <end position="96"/>
    </location>
</feature>
<feature type="region of interest" description="Disordered" evidence="1">
    <location>
        <begin position="73"/>
        <end position="108"/>
    </location>
</feature>
<keyword evidence="2" id="KW-0472">Membrane</keyword>
<dbReference type="PANTHER" id="PTHR39218:SF1">
    <property type="entry name" value="OXIDOREDUCTASE 14 KDA SUBUNIT, PUTATIVE (AFU_ORTHOLOGUE AFUA_1G12110)-RELATED"/>
    <property type="match status" value="1"/>
</dbReference>
<gene>
    <name evidence="3" type="ORF">ALECFALPRED_010413</name>
</gene>